<dbReference type="STRING" id="1798002.A2478_00515"/>
<gene>
    <name evidence="1" type="ORF">A2478_00515</name>
</gene>
<name>A0A1F5SW08_9BACT</name>
<protein>
    <submittedName>
        <fullName evidence="1">Uncharacterized protein</fullName>
    </submittedName>
</protein>
<evidence type="ECO:0000313" key="1">
    <source>
        <dbReference type="EMBL" id="OGF30917.1"/>
    </source>
</evidence>
<evidence type="ECO:0000313" key="2">
    <source>
        <dbReference type="Proteomes" id="UP000179001"/>
    </source>
</evidence>
<dbReference type="AlphaFoldDB" id="A0A1F5SW08"/>
<dbReference type="Proteomes" id="UP000179001">
    <property type="component" value="Unassembled WGS sequence"/>
</dbReference>
<accession>A0A1F5SW08</accession>
<organism evidence="1 2">
    <name type="scientific">Candidatus Falkowbacteria bacterium RIFOXYC2_FULL_36_12</name>
    <dbReference type="NCBI Taxonomy" id="1798002"/>
    <lineage>
        <taxon>Bacteria</taxon>
        <taxon>Candidatus Falkowiibacteriota</taxon>
    </lineage>
</organism>
<comment type="caution">
    <text evidence="1">The sequence shown here is derived from an EMBL/GenBank/DDBJ whole genome shotgun (WGS) entry which is preliminary data.</text>
</comment>
<proteinExistence type="predicted"/>
<sequence>MTVEEPKNQGQLDSVDKILGQGYKVGNIDEQLAHAVVLEQQGDLNPDRPSNNFRDMVERDLEKAKVELMTGQDIHENLWHVAHFLGVLQYTAARMNSHKKYTDFDRARAAFNKLVTEAEYLARNWKNTEEEQKQASLINLRSKELREFVEERV</sequence>
<dbReference type="EMBL" id="MFGJ01000008">
    <property type="protein sequence ID" value="OGF30917.1"/>
    <property type="molecule type" value="Genomic_DNA"/>
</dbReference>
<reference evidence="1 2" key="1">
    <citation type="journal article" date="2016" name="Nat. Commun.">
        <title>Thousands of microbial genomes shed light on interconnected biogeochemical processes in an aquifer system.</title>
        <authorList>
            <person name="Anantharaman K."/>
            <person name="Brown C.T."/>
            <person name="Hug L.A."/>
            <person name="Sharon I."/>
            <person name="Castelle C.J."/>
            <person name="Probst A.J."/>
            <person name="Thomas B.C."/>
            <person name="Singh A."/>
            <person name="Wilkins M.J."/>
            <person name="Karaoz U."/>
            <person name="Brodie E.L."/>
            <person name="Williams K.H."/>
            <person name="Hubbard S.S."/>
            <person name="Banfield J.F."/>
        </authorList>
    </citation>
    <scope>NUCLEOTIDE SEQUENCE [LARGE SCALE GENOMIC DNA]</scope>
</reference>